<dbReference type="InterPro" id="IPR025695">
    <property type="entry name" value="DoxX-like"/>
</dbReference>
<evidence type="ECO:0008006" key="4">
    <source>
        <dbReference type="Google" id="ProtNLM"/>
    </source>
</evidence>
<dbReference type="AlphaFoldDB" id="A0A6J4J989"/>
<feature type="transmembrane region" description="Helical" evidence="2">
    <location>
        <begin position="109"/>
        <end position="130"/>
    </location>
</feature>
<name>A0A6J4J989_9SPHI</name>
<keyword evidence="2" id="KW-0472">Membrane</keyword>
<feature type="transmembrane region" description="Helical" evidence="2">
    <location>
        <begin position="164"/>
        <end position="186"/>
    </location>
</feature>
<evidence type="ECO:0000256" key="2">
    <source>
        <dbReference type="SAM" id="Phobius"/>
    </source>
</evidence>
<organism evidence="3">
    <name type="scientific">uncultured Cytophagales bacterium</name>
    <dbReference type="NCBI Taxonomy" id="158755"/>
    <lineage>
        <taxon>Bacteria</taxon>
        <taxon>Pseudomonadati</taxon>
        <taxon>Bacteroidota</taxon>
        <taxon>Sphingobacteriia</taxon>
        <taxon>Sphingobacteriales</taxon>
        <taxon>environmental samples</taxon>
    </lineage>
</organism>
<keyword evidence="2" id="KW-1133">Transmembrane helix</keyword>
<feature type="transmembrane region" description="Helical" evidence="2">
    <location>
        <begin position="65"/>
        <end position="88"/>
    </location>
</feature>
<feature type="transmembrane region" description="Helical" evidence="2">
    <location>
        <begin position="136"/>
        <end position="157"/>
    </location>
</feature>
<feature type="region of interest" description="Disordered" evidence="1">
    <location>
        <begin position="31"/>
        <end position="62"/>
    </location>
</feature>
<accession>A0A6J4J989</accession>
<evidence type="ECO:0000313" key="3">
    <source>
        <dbReference type="EMBL" id="CAA9270181.1"/>
    </source>
</evidence>
<dbReference type="EMBL" id="CADCTQ010000256">
    <property type="protein sequence ID" value="CAA9270181.1"/>
    <property type="molecule type" value="Genomic_DNA"/>
</dbReference>
<sequence length="188" mass="20236">MPGKSCILSDFITRSPARRPTAGGYRCGAGRTFVPASRPDRHPPGGTRARTRKQTMQSDPKHNKLPGTVLTVGIAGVWLVNGLCCKLLMLVPRHQQIVSRILGETHAPVLTRAIGLLELLMVVWVLSGIWPRRCALTQLAVVSGMVLLECLLAPDLLLFGRANLIPAGFFLGIVYLNAFVIAPAPANG</sequence>
<dbReference type="Pfam" id="PF13781">
    <property type="entry name" value="DoxX_3"/>
    <property type="match status" value="1"/>
</dbReference>
<keyword evidence="2" id="KW-0812">Transmembrane</keyword>
<proteinExistence type="predicted"/>
<gene>
    <name evidence="3" type="ORF">AVDCRST_MAG56-2999</name>
</gene>
<reference evidence="3" key="1">
    <citation type="submission" date="2020-02" db="EMBL/GenBank/DDBJ databases">
        <authorList>
            <person name="Meier V. D."/>
        </authorList>
    </citation>
    <scope>NUCLEOTIDE SEQUENCE</scope>
    <source>
        <strain evidence="3">AVDCRST_MAG56</strain>
    </source>
</reference>
<protein>
    <recommendedName>
        <fullName evidence="4">DoxX family protein</fullName>
    </recommendedName>
</protein>
<evidence type="ECO:0000256" key="1">
    <source>
        <dbReference type="SAM" id="MobiDB-lite"/>
    </source>
</evidence>